<dbReference type="GO" id="GO:0016301">
    <property type="term" value="F:kinase activity"/>
    <property type="evidence" value="ECO:0007669"/>
    <property type="project" value="UniProtKB-KW"/>
</dbReference>
<dbReference type="EMBL" id="NCKW01015005">
    <property type="protein sequence ID" value="POM63307.1"/>
    <property type="molecule type" value="Genomic_DNA"/>
</dbReference>
<dbReference type="Proteomes" id="UP000237271">
    <property type="component" value="Unassembled WGS sequence"/>
</dbReference>
<organism evidence="1 2">
    <name type="scientific">Phytophthora palmivora</name>
    <dbReference type="NCBI Taxonomy" id="4796"/>
    <lineage>
        <taxon>Eukaryota</taxon>
        <taxon>Sar</taxon>
        <taxon>Stramenopiles</taxon>
        <taxon>Oomycota</taxon>
        <taxon>Peronosporomycetes</taxon>
        <taxon>Peronosporales</taxon>
        <taxon>Peronosporaceae</taxon>
        <taxon>Phytophthora</taxon>
    </lineage>
</organism>
<feature type="non-terminal residue" evidence="1">
    <location>
        <position position="97"/>
    </location>
</feature>
<keyword evidence="1" id="KW-0418">Kinase</keyword>
<protein>
    <submittedName>
        <fullName evidence="1">Mitogen-activated protein kinase</fullName>
    </submittedName>
</protein>
<evidence type="ECO:0000313" key="1">
    <source>
        <dbReference type="EMBL" id="POM63307.1"/>
    </source>
</evidence>
<proteinExistence type="predicted"/>
<gene>
    <name evidence="1" type="ORF">PHPALM_27390</name>
</gene>
<sequence>MSVDGSIAVASGKEELENRRDARKFIQNWVHKFTFYSDGRLARFEINGDVVAASAVFKVPGAATTLKLPQEFNEVDAEHGLEGVLLVRVMQGHGLKA</sequence>
<name>A0A2P4XCM8_9STRA</name>
<keyword evidence="1" id="KW-0808">Transferase</keyword>
<comment type="caution">
    <text evidence="1">The sequence shown here is derived from an EMBL/GenBank/DDBJ whole genome shotgun (WGS) entry which is preliminary data.</text>
</comment>
<keyword evidence="2" id="KW-1185">Reference proteome</keyword>
<dbReference type="OrthoDB" id="59673at2759"/>
<accession>A0A2P4XCM8</accession>
<evidence type="ECO:0000313" key="2">
    <source>
        <dbReference type="Proteomes" id="UP000237271"/>
    </source>
</evidence>
<dbReference type="AlphaFoldDB" id="A0A2P4XCM8"/>
<reference evidence="1 2" key="1">
    <citation type="journal article" date="2017" name="Genome Biol. Evol.">
        <title>Phytophthora megakarya and P. palmivora, closely related causal agents of cacao black pod rot, underwent increases in genome sizes and gene numbers by different mechanisms.</title>
        <authorList>
            <person name="Ali S.S."/>
            <person name="Shao J."/>
            <person name="Lary D.J."/>
            <person name="Kronmiller B."/>
            <person name="Shen D."/>
            <person name="Strem M.D."/>
            <person name="Amoako-Attah I."/>
            <person name="Akrofi A.Y."/>
            <person name="Begoude B.A."/>
            <person name="Ten Hoopen G.M."/>
            <person name="Coulibaly K."/>
            <person name="Kebe B.I."/>
            <person name="Melnick R.L."/>
            <person name="Guiltinan M.J."/>
            <person name="Tyler B.M."/>
            <person name="Meinhardt L.W."/>
            <person name="Bailey B.A."/>
        </authorList>
    </citation>
    <scope>NUCLEOTIDE SEQUENCE [LARGE SCALE GENOMIC DNA]</scope>
    <source>
        <strain evidence="2">sbr112.9</strain>
    </source>
</reference>